<dbReference type="InterPro" id="IPR000086">
    <property type="entry name" value="NUDIX_hydrolase_dom"/>
</dbReference>
<evidence type="ECO:0000256" key="3">
    <source>
        <dbReference type="ARBA" id="ARBA00015552"/>
    </source>
</evidence>
<gene>
    <name evidence="4" type="primary">nudJ</name>
    <name evidence="6" type="ORF">JMJ54_18010</name>
</gene>
<dbReference type="InterPro" id="IPR033713">
    <property type="entry name" value="NudJ"/>
</dbReference>
<keyword evidence="4 6" id="KW-0378">Hydrolase</keyword>
<feature type="domain" description="Nudix hydrolase" evidence="5">
    <location>
        <begin position="1"/>
        <end position="131"/>
    </location>
</feature>
<accession>A0ABS2BQ23</accession>
<comment type="similarity">
    <text evidence="1 4">Belongs to the Nudix hydrolase family. NudJ subfamily.</text>
</comment>
<dbReference type="PANTHER" id="PTHR43222">
    <property type="entry name" value="NUDIX HYDROLASE 23"/>
    <property type="match status" value="1"/>
</dbReference>
<dbReference type="RefSeq" id="WP_203539921.1">
    <property type="nucleotide sequence ID" value="NZ_JAESND010000013.1"/>
</dbReference>
<dbReference type="EMBL" id="JAESND010000013">
    <property type="protein sequence ID" value="MBM3117734.1"/>
    <property type="molecule type" value="Genomic_DNA"/>
</dbReference>
<reference evidence="6 7" key="1">
    <citation type="submission" date="2021-01" db="EMBL/GenBank/DDBJ databases">
        <title>Draft Genome Sequence and Polyhydroxyalkanoate Biosynthetic Potential of Jeongeupia naejangsanensis Type Strain DSM 24253.</title>
        <authorList>
            <person name="Turrini P."/>
            <person name="Artuso I."/>
            <person name="Lugli G.A."/>
            <person name="Frangipani E."/>
            <person name="Ventura M."/>
            <person name="Visca P."/>
        </authorList>
    </citation>
    <scope>NUCLEOTIDE SEQUENCE [LARGE SCALE GENOMIC DNA]</scope>
    <source>
        <strain evidence="6 7">DSM 24253</strain>
    </source>
</reference>
<dbReference type="CDD" id="cd03675">
    <property type="entry name" value="NUDIX_Hydrolase"/>
    <property type="match status" value="1"/>
</dbReference>
<dbReference type="Proteomes" id="UP000809431">
    <property type="component" value="Unassembled WGS sequence"/>
</dbReference>
<dbReference type="SUPFAM" id="SSF55811">
    <property type="entry name" value="Nudix"/>
    <property type="match status" value="1"/>
</dbReference>
<comment type="subunit">
    <text evidence="2 4">Monomer.</text>
</comment>
<sequence length="161" mass="17903">MWKPNATVAAVIERDGRFLLVEERILGQRKLNQPAGHVEHGESIVAAAARETLEETAHHFAPEALVGIYQWSPPERPELTYLRFAFAGAITGHEPGRPLDDGIEAAVWLSRDEIAARADEHRSPLLLACIDDYLAGKRYPLALLRDFDRTGDRIDALTEAV</sequence>
<dbReference type="Pfam" id="PF00293">
    <property type="entry name" value="NUDIX"/>
    <property type="match status" value="1"/>
</dbReference>
<evidence type="ECO:0000313" key="6">
    <source>
        <dbReference type="EMBL" id="MBM3117734.1"/>
    </source>
</evidence>
<dbReference type="EC" id="3.6.1.-" evidence="4"/>
<keyword evidence="7" id="KW-1185">Reference proteome</keyword>
<name>A0ABS2BQ23_9NEIS</name>
<dbReference type="Gene3D" id="3.90.79.10">
    <property type="entry name" value="Nucleoside Triphosphate Pyrophosphohydrolase"/>
    <property type="match status" value="1"/>
</dbReference>
<keyword evidence="4" id="KW-0460">Magnesium</keyword>
<dbReference type="GO" id="GO:0016787">
    <property type="term" value="F:hydrolase activity"/>
    <property type="evidence" value="ECO:0007669"/>
    <property type="project" value="UniProtKB-KW"/>
</dbReference>
<proteinExistence type="inferred from homology"/>
<evidence type="ECO:0000259" key="5">
    <source>
        <dbReference type="PROSITE" id="PS51462"/>
    </source>
</evidence>
<evidence type="ECO:0000313" key="7">
    <source>
        <dbReference type="Proteomes" id="UP000809431"/>
    </source>
</evidence>
<dbReference type="InterPro" id="IPR015797">
    <property type="entry name" value="NUDIX_hydrolase-like_dom_sf"/>
</dbReference>
<comment type="caution">
    <text evidence="6">The sequence shown here is derived from an EMBL/GenBank/DDBJ whole genome shotgun (WGS) entry which is preliminary data.</text>
</comment>
<organism evidence="6 7">
    <name type="scientific">Jeongeupia naejangsanensis</name>
    <dbReference type="NCBI Taxonomy" id="613195"/>
    <lineage>
        <taxon>Bacteria</taxon>
        <taxon>Pseudomonadati</taxon>
        <taxon>Pseudomonadota</taxon>
        <taxon>Betaproteobacteria</taxon>
        <taxon>Neisseriales</taxon>
        <taxon>Chitinibacteraceae</taxon>
        <taxon>Jeongeupia</taxon>
    </lineage>
</organism>
<dbReference type="PROSITE" id="PS51462">
    <property type="entry name" value="NUDIX"/>
    <property type="match status" value="1"/>
</dbReference>
<evidence type="ECO:0000256" key="2">
    <source>
        <dbReference type="ARBA" id="ARBA00011245"/>
    </source>
</evidence>
<evidence type="ECO:0000256" key="4">
    <source>
        <dbReference type="RuleBase" id="RU364043"/>
    </source>
</evidence>
<comment type="cofactor">
    <cofactor evidence="4">
        <name>Mg(2+)</name>
        <dbReference type="ChEBI" id="CHEBI:18420"/>
    </cofactor>
</comment>
<evidence type="ECO:0000256" key="1">
    <source>
        <dbReference type="ARBA" id="ARBA00007608"/>
    </source>
</evidence>
<dbReference type="PANTHER" id="PTHR43222:SF11">
    <property type="entry name" value="PHOSPHATASE NUDJ"/>
    <property type="match status" value="1"/>
</dbReference>
<protein>
    <recommendedName>
        <fullName evidence="3 4">Phosphatase NudJ</fullName>
        <ecNumber evidence="4">3.6.1.-</ecNumber>
    </recommendedName>
</protein>